<keyword evidence="4" id="KW-0274">FAD</keyword>
<dbReference type="EC" id="1.1.5.3" evidence="6"/>
<dbReference type="NCBIfam" id="NF008899">
    <property type="entry name" value="PRK12266.1"/>
    <property type="match status" value="1"/>
</dbReference>
<name>A0A165X7V5_9HYPH</name>
<dbReference type="PATRIC" id="fig|989403.3.peg.3358"/>
<dbReference type="Pfam" id="PF16901">
    <property type="entry name" value="DAO_C"/>
    <property type="match status" value="1"/>
</dbReference>
<dbReference type="InterPro" id="IPR006076">
    <property type="entry name" value="FAD-dep_OxRdtase"/>
</dbReference>
<dbReference type="PANTHER" id="PTHR11985">
    <property type="entry name" value="GLYCEROL-3-PHOSPHATE DEHYDROGENASE"/>
    <property type="match status" value="1"/>
</dbReference>
<evidence type="ECO:0000259" key="8">
    <source>
        <dbReference type="Pfam" id="PF16901"/>
    </source>
</evidence>
<evidence type="ECO:0000313" key="9">
    <source>
        <dbReference type="EMBL" id="KZL17435.1"/>
    </source>
</evidence>
<evidence type="ECO:0000256" key="6">
    <source>
        <dbReference type="RuleBase" id="RU361217"/>
    </source>
</evidence>
<protein>
    <recommendedName>
        <fullName evidence="6">Glycerol-3-phosphate dehydrogenase</fullName>
        <ecNumber evidence="6">1.1.5.3</ecNumber>
    </recommendedName>
</protein>
<comment type="catalytic activity">
    <reaction evidence="6">
        <text>a quinone + sn-glycerol 3-phosphate = dihydroxyacetone phosphate + a quinol</text>
        <dbReference type="Rhea" id="RHEA:18977"/>
        <dbReference type="ChEBI" id="CHEBI:24646"/>
        <dbReference type="ChEBI" id="CHEBI:57597"/>
        <dbReference type="ChEBI" id="CHEBI:57642"/>
        <dbReference type="ChEBI" id="CHEBI:132124"/>
        <dbReference type="EC" id="1.1.5.3"/>
    </reaction>
</comment>
<dbReference type="InterPro" id="IPR038299">
    <property type="entry name" value="DAO_C_sf"/>
</dbReference>
<sequence>MSKSYDLFVIGGGINGCGIARDAAGRGLSVFLAEKTDFASATSSASTKLIHGGLRYLEYYEFRLVREALKEREVLLNMAPHIIWPLRFILPHHKGLRPAWFLRLGLFMYDHLGGRKLLPSTKTVLLDRAPFNDGLKSLFTRGFEYSDCWVNDARLVVLNARDAAARGAEVRRNTEVVRASRRDNGWDVEIRDTLSGSVETVRAKALVNAAGPWVSSVLKGAIGMNSQANVRLVKGSHIIVPKMFEHDRSFIFQNADGRIVFAIPYENDFTLIGTTDVDYQDDPAKVACSDDEVAYLCKAVSEYFSKEVSVDMVVRTYSGVRPLYDDGASEARAATRDYVLEMDEGEGQPPLLSVFGGKITTYRRLAEHALEKLSDYLPAAAKKNTWTKDSTLPGGDFEPGDFDHKVASLKSRYPFLEHDHAHRLLRSYGSDAMTILGYAKTTAELGAHIGGDLYLCEVNWLIEHEWAVSAEDILWRRSKLGLHLPEGAVGVLERYLASYFEANRMAG</sequence>
<organism evidence="9 10">
    <name type="scientific">Pseudovibrio axinellae</name>
    <dbReference type="NCBI Taxonomy" id="989403"/>
    <lineage>
        <taxon>Bacteria</taxon>
        <taxon>Pseudomonadati</taxon>
        <taxon>Pseudomonadota</taxon>
        <taxon>Alphaproteobacteria</taxon>
        <taxon>Hyphomicrobiales</taxon>
        <taxon>Stappiaceae</taxon>
        <taxon>Pseudovibrio</taxon>
    </lineage>
</organism>
<keyword evidence="3 6" id="KW-0285">Flavoprotein</keyword>
<dbReference type="GO" id="GO:0009331">
    <property type="term" value="C:glycerol-3-phosphate dehydrogenase (FAD) complex"/>
    <property type="evidence" value="ECO:0007669"/>
    <property type="project" value="UniProtKB-UniRule"/>
</dbReference>
<evidence type="ECO:0000256" key="2">
    <source>
        <dbReference type="ARBA" id="ARBA00007330"/>
    </source>
</evidence>
<dbReference type="SUPFAM" id="SSF51905">
    <property type="entry name" value="FAD/NAD(P)-binding domain"/>
    <property type="match status" value="1"/>
</dbReference>
<dbReference type="AlphaFoldDB" id="A0A165X7V5"/>
<dbReference type="PROSITE" id="PS00977">
    <property type="entry name" value="FAD_G3PDH_1"/>
    <property type="match status" value="1"/>
</dbReference>
<dbReference type="Gene3D" id="3.30.9.10">
    <property type="entry name" value="D-Amino Acid Oxidase, subunit A, domain 2"/>
    <property type="match status" value="1"/>
</dbReference>
<dbReference type="STRING" id="989403.SAMN05421798_1255"/>
<feature type="domain" description="Alpha-glycerophosphate oxidase C-terminal" evidence="8">
    <location>
        <begin position="387"/>
        <end position="494"/>
    </location>
</feature>
<dbReference type="Gene3D" id="6.10.250.1890">
    <property type="match status" value="1"/>
</dbReference>
<evidence type="ECO:0000256" key="5">
    <source>
        <dbReference type="ARBA" id="ARBA00023002"/>
    </source>
</evidence>
<dbReference type="GO" id="GO:0046168">
    <property type="term" value="P:glycerol-3-phosphate catabolic process"/>
    <property type="evidence" value="ECO:0007669"/>
    <property type="project" value="TreeGrafter"/>
</dbReference>
<comment type="caution">
    <text evidence="9">The sequence shown here is derived from an EMBL/GenBank/DDBJ whole genome shotgun (WGS) entry which is preliminary data.</text>
</comment>
<reference evidence="9 10" key="1">
    <citation type="journal article" date="2016" name="Front. Microbiol.">
        <title>Comparative Genomic Analysis Reveals a Diverse Repertoire of Genes Involved in Prokaryote-Eukaryote Interactions within the Pseudovibrio Genus.</title>
        <authorList>
            <person name="Romano S."/>
            <person name="Fernandez-Guerra A."/>
            <person name="Reen F.J."/>
            <person name="Glockner F.O."/>
            <person name="Crowley S.P."/>
            <person name="O'Sullivan O."/>
            <person name="Cotter P.D."/>
            <person name="Adams C."/>
            <person name="Dobson A.D."/>
            <person name="O'Gara F."/>
        </authorList>
    </citation>
    <scope>NUCLEOTIDE SEQUENCE [LARGE SCALE GENOMIC DNA]</scope>
    <source>
        <strain evidence="9 10">Ad2</strain>
    </source>
</reference>
<dbReference type="RefSeq" id="WP_068007790.1">
    <property type="nucleotide sequence ID" value="NZ_FOFM01000025.1"/>
</dbReference>
<feature type="domain" description="FAD dependent oxidoreductase" evidence="7">
    <location>
        <begin position="6"/>
        <end position="362"/>
    </location>
</feature>
<dbReference type="InterPro" id="IPR031656">
    <property type="entry name" value="DAO_C"/>
</dbReference>
<keyword evidence="5 6" id="KW-0560">Oxidoreductase</keyword>
<dbReference type="SUPFAM" id="SSF54373">
    <property type="entry name" value="FAD-linked reductases, C-terminal domain"/>
    <property type="match status" value="1"/>
</dbReference>
<dbReference type="EMBL" id="LMCB01000032">
    <property type="protein sequence ID" value="KZL17435.1"/>
    <property type="molecule type" value="Genomic_DNA"/>
</dbReference>
<dbReference type="NCBIfam" id="NF009906">
    <property type="entry name" value="PRK13369.1"/>
    <property type="match status" value="1"/>
</dbReference>
<dbReference type="InterPro" id="IPR036188">
    <property type="entry name" value="FAD/NAD-bd_sf"/>
</dbReference>
<evidence type="ECO:0000256" key="4">
    <source>
        <dbReference type="ARBA" id="ARBA00022827"/>
    </source>
</evidence>
<evidence type="ECO:0000259" key="7">
    <source>
        <dbReference type="Pfam" id="PF01266"/>
    </source>
</evidence>
<dbReference type="PANTHER" id="PTHR11985:SF15">
    <property type="entry name" value="GLYCEROL-3-PHOSPHATE DEHYDROGENASE, MITOCHONDRIAL"/>
    <property type="match status" value="1"/>
</dbReference>
<dbReference type="Pfam" id="PF01266">
    <property type="entry name" value="DAO"/>
    <property type="match status" value="1"/>
</dbReference>
<evidence type="ECO:0000256" key="1">
    <source>
        <dbReference type="ARBA" id="ARBA00001974"/>
    </source>
</evidence>
<accession>A0A165X7V5</accession>
<gene>
    <name evidence="9" type="primary">glpD_1</name>
    <name evidence="9" type="ORF">PsAD2_03136</name>
</gene>
<comment type="cofactor">
    <cofactor evidence="1 6">
        <name>FAD</name>
        <dbReference type="ChEBI" id="CHEBI:57692"/>
    </cofactor>
</comment>
<dbReference type="PROSITE" id="PS00978">
    <property type="entry name" value="FAD_G3PDH_2"/>
    <property type="match status" value="1"/>
</dbReference>
<proteinExistence type="inferred from homology"/>
<dbReference type="Gene3D" id="3.50.50.60">
    <property type="entry name" value="FAD/NAD(P)-binding domain"/>
    <property type="match status" value="1"/>
</dbReference>
<dbReference type="PRINTS" id="PR01001">
    <property type="entry name" value="FADG3PDH"/>
</dbReference>
<dbReference type="Proteomes" id="UP000076577">
    <property type="component" value="Unassembled WGS sequence"/>
</dbReference>
<dbReference type="OrthoDB" id="9766796at2"/>
<evidence type="ECO:0000256" key="3">
    <source>
        <dbReference type="ARBA" id="ARBA00022630"/>
    </source>
</evidence>
<dbReference type="GO" id="GO:0004368">
    <property type="term" value="F:glycerol-3-phosphate dehydrogenase (quinone) activity"/>
    <property type="evidence" value="ECO:0007669"/>
    <property type="project" value="UniProtKB-EC"/>
</dbReference>
<keyword evidence="10" id="KW-1185">Reference proteome</keyword>
<dbReference type="InterPro" id="IPR000447">
    <property type="entry name" value="G3P_DH_FAD-dep"/>
</dbReference>
<comment type="similarity">
    <text evidence="2 6">Belongs to the FAD-dependent glycerol-3-phosphate dehydrogenase family.</text>
</comment>
<dbReference type="Gene3D" id="1.10.8.870">
    <property type="entry name" value="Alpha-glycerophosphate oxidase, cap domain"/>
    <property type="match status" value="1"/>
</dbReference>
<evidence type="ECO:0000313" key="10">
    <source>
        <dbReference type="Proteomes" id="UP000076577"/>
    </source>
</evidence>